<dbReference type="SUPFAM" id="SSF55729">
    <property type="entry name" value="Acyl-CoA N-acyltransferases (Nat)"/>
    <property type="match status" value="1"/>
</dbReference>
<proteinExistence type="predicted"/>
<dbReference type="EMBL" id="KQ947441">
    <property type="protein sequence ID" value="KUJ07162.1"/>
    <property type="molecule type" value="Genomic_DNA"/>
</dbReference>
<dbReference type="GO" id="GO:0016747">
    <property type="term" value="F:acyltransferase activity, transferring groups other than amino-acyl groups"/>
    <property type="evidence" value="ECO:0007669"/>
    <property type="project" value="InterPro"/>
</dbReference>
<evidence type="ECO:0000313" key="3">
    <source>
        <dbReference type="Proteomes" id="UP000070700"/>
    </source>
</evidence>
<dbReference type="PROSITE" id="PS51186">
    <property type="entry name" value="GNAT"/>
    <property type="match status" value="1"/>
</dbReference>
<dbReference type="Pfam" id="PF13302">
    <property type="entry name" value="Acetyltransf_3"/>
    <property type="match status" value="1"/>
</dbReference>
<protein>
    <recommendedName>
        <fullName evidence="1">N-acetyltransferase domain-containing protein</fullName>
    </recommendedName>
</protein>
<evidence type="ECO:0000313" key="2">
    <source>
        <dbReference type="EMBL" id="KUJ07162.1"/>
    </source>
</evidence>
<dbReference type="RefSeq" id="XP_018061517.1">
    <property type="nucleotide sequence ID" value="XM_018217263.1"/>
</dbReference>
<sequence length="215" mass="23707">MASHLSSPSAKKYFLTPWTLTTPTHPALTFQRATPSHISHWLPLVTNPANNIHMDDVKSLLWTPSDISAWKTRTITNYNKSLTTYHQLAVLIAENGKFVGYGDLWLLENGNFNVGVVLDVSVQGRGLGRLCTAVLVQLGFEVGEKGVEAGTMKVNGGFRGVMRSLGVVEEEKLVVAEGRGILAELSYTVDREKWRDVELDVVWGEGTLGRVDEEV</sequence>
<organism evidence="2 3">
    <name type="scientific">Mollisia scopiformis</name>
    <name type="common">Conifer needle endophyte fungus</name>
    <name type="synonym">Phialocephala scopiformis</name>
    <dbReference type="NCBI Taxonomy" id="149040"/>
    <lineage>
        <taxon>Eukaryota</taxon>
        <taxon>Fungi</taxon>
        <taxon>Dikarya</taxon>
        <taxon>Ascomycota</taxon>
        <taxon>Pezizomycotina</taxon>
        <taxon>Leotiomycetes</taxon>
        <taxon>Helotiales</taxon>
        <taxon>Mollisiaceae</taxon>
        <taxon>Mollisia</taxon>
    </lineage>
</organism>
<dbReference type="GeneID" id="28826989"/>
<dbReference type="Proteomes" id="UP000070700">
    <property type="component" value="Unassembled WGS sequence"/>
</dbReference>
<accession>A0A132B440</accession>
<dbReference type="AlphaFoldDB" id="A0A132B440"/>
<dbReference type="KEGG" id="psco:LY89DRAFT_702552"/>
<dbReference type="InParanoid" id="A0A132B440"/>
<evidence type="ECO:0000259" key="1">
    <source>
        <dbReference type="PROSITE" id="PS51186"/>
    </source>
</evidence>
<dbReference type="OrthoDB" id="4224637at2759"/>
<dbReference type="InterPro" id="IPR016181">
    <property type="entry name" value="Acyl_CoA_acyltransferase"/>
</dbReference>
<reference evidence="2 3" key="1">
    <citation type="submission" date="2015-10" db="EMBL/GenBank/DDBJ databases">
        <title>Full genome of DAOMC 229536 Phialocephala scopiformis, a fungal endophyte of spruce producing the potent anti-insectan compound rugulosin.</title>
        <authorList>
            <consortium name="DOE Joint Genome Institute"/>
            <person name="Walker A.K."/>
            <person name="Frasz S.L."/>
            <person name="Seifert K.A."/>
            <person name="Miller J.D."/>
            <person name="Mondo S.J."/>
            <person name="Labutti K."/>
            <person name="Lipzen A."/>
            <person name="Dockter R."/>
            <person name="Kennedy M."/>
            <person name="Grigoriev I.V."/>
            <person name="Spatafora J.W."/>
        </authorList>
    </citation>
    <scope>NUCLEOTIDE SEQUENCE [LARGE SCALE GENOMIC DNA]</scope>
    <source>
        <strain evidence="2 3">CBS 120377</strain>
    </source>
</reference>
<feature type="domain" description="N-acetyltransferase" evidence="1">
    <location>
        <begin position="28"/>
        <end position="192"/>
    </location>
</feature>
<keyword evidence="3" id="KW-1185">Reference proteome</keyword>
<gene>
    <name evidence="2" type="ORF">LY89DRAFT_702552</name>
</gene>
<name>A0A132B440_MOLSC</name>
<dbReference type="InterPro" id="IPR000182">
    <property type="entry name" value="GNAT_dom"/>
</dbReference>
<dbReference type="Gene3D" id="3.40.630.30">
    <property type="match status" value="1"/>
</dbReference>